<feature type="compositionally biased region" description="Basic and acidic residues" evidence="1">
    <location>
        <begin position="1193"/>
        <end position="1224"/>
    </location>
</feature>
<protein>
    <submittedName>
        <fullName evidence="2">Uncharacterized protein</fullName>
    </submittedName>
</protein>
<feature type="compositionally biased region" description="Basic and acidic residues" evidence="1">
    <location>
        <begin position="893"/>
        <end position="906"/>
    </location>
</feature>
<feature type="region of interest" description="Disordered" evidence="1">
    <location>
        <begin position="664"/>
        <end position="688"/>
    </location>
</feature>
<organism evidence="2">
    <name type="scientific">Grammatophora oceanica</name>
    <dbReference type="NCBI Taxonomy" id="210454"/>
    <lineage>
        <taxon>Eukaryota</taxon>
        <taxon>Sar</taxon>
        <taxon>Stramenopiles</taxon>
        <taxon>Ochrophyta</taxon>
        <taxon>Bacillariophyta</taxon>
        <taxon>Fragilariophyceae</taxon>
        <taxon>Fragilariophycidae</taxon>
        <taxon>Rhabdonematales</taxon>
        <taxon>Grammatophoraceae</taxon>
        <taxon>Grammatophora</taxon>
    </lineage>
</organism>
<feature type="compositionally biased region" description="Basic and acidic residues" evidence="1">
    <location>
        <begin position="384"/>
        <end position="394"/>
    </location>
</feature>
<feature type="compositionally biased region" description="Basic and acidic residues" evidence="1">
    <location>
        <begin position="1006"/>
        <end position="1021"/>
    </location>
</feature>
<sequence>MDAEETHEEEEIPFTFGDSYNQQKLFEGYVDDDSYAEPYRYLTKWYLTSTVSNLPHRRYALPKNGKFKSDHILFGYLLPSDGARPLVKVKIPLHGKTWVVDRSITLRGIWVTSGKAWYWLQEPCDQKAPVRLLIPAANDGEPLTALLPSQVEVHLEMRALLGLISNLCDILLHSGLAENDGLHADSSPGRYLKHHCQKKPAELWEALRCRSDDMWEQYGNDKDGIITPFEPYDLDLLEAHASFVRSHILHYNEELSERCSFVKGLASLGKQSSRKKGSAWTEDSLNRSAQLSEHRSQREPWGAPLSSAKRFRPNWVLEAKVQMAAAKVAATKAAKSQALKPLSPKRKRSSDNADFLRKQLKRSSLRKKEMPVASFRTLDSGDDDDKKGSPERVASRVRGNALYDTDEEHNEVVSQQIASKSTRKNKIARKKAKKVAPKIAQSASADEEQLCDDMVAEKEASQKLTLLPSYSDERMREALQSLHRFVSEYVGRHDWESLNSSTDLQYTDLQAAESAYEMMLLQQTPTPEAKLLFALLFRNACLGNQNKIAKKPFQMKSNPAKLLFEDWRKDAIRKVEKLEQTSTIEELFLVTLMRCIEACDVVKEFKQLDGLKQKKAIDWEAGISETLELATRIHSEGLVQACSAANSRVENILSRVAAKEAAARKEAEEQSAKEEIRRNDEERRKKRAVEKKLAIEAVRRHTEALERKKKEESTARKQKEQGRQRPLKMKDLMARHAKVSPLPSSSGQHQEHSSDPTASIHTTRLSVPVVVGEHGLKNDSTGVVEDWYGVRDSSEKADVSALSRAELEARERTLAVQSATLGGQNGVRDRKPEAGGVVRKPEGAYHNPKHPGSMFGVSVHGATFDPTRSSDDRFDDADTDRGAFKRTSYSQLADRKGDSRMADRQTSRVVTGSFDEASFRRPHHEMGGTVGKKIKGVSLDGDEYVSLKSDTPSKRKADGVSDHRMGSVKRRKDNYGYGLDDRLEYTKLPSDEPSRFGPQARSSGRVVDEELKRGERYETRGSDGGVFSRMDEGKYGRDSLLALSPSHDRGLVSTTSYPRDHQLDRHSNPAPEDGLMPPYESQTHMYSKMEQDRYPQDPTHRSFDVDRGPPRAPEDVVVPYVDIGKEPRRGSDRGKRYADIDRGSLEEHDRSFSHNHPFAKARSRSRLRDRSAKNSYHEAYGVQDQPASHGVRHSSDPEHGFRSTSRDVRQHYDDLLPSTRRDDAPCETSRVQTFEEPKASSRYSSLADDNYHERLRQKNEEHLREVTRKRELDKFMAERSSYQKRLHIQSALGEGKLPYEDVACSSRDQSMSPNHDSNEPSQPNEAKFSQEPGTDVERGIQTSPKRLSSDVNYGSNLRVRSVRSKLPKKRDNDSGNRGERSSAAGKKAALNRAQVHSPVGISRNRGQGRGVSNLPAWMTRQGLKSLPQDPPEAAATPNMNLEGGKRSSGPSSLAENAAGAETRRSNPQSDNTFTDLKPSVNNSSAGRGRGRVLPAWMTREDKLAGSAHPTQSAKPARQPSAQPPPNPQTKIQPISSGRGRGRNLPAWMTWEENLLGKTSSSNPAQSAQEKQAIEAAHSQKGFGPNPAVHEHSNSEILQSMESRTRQSKPSVGLPSSISGRGMGRGRGVSNLPAWMTRTRNDVP</sequence>
<reference evidence="2" key="1">
    <citation type="submission" date="2021-01" db="EMBL/GenBank/DDBJ databases">
        <authorList>
            <person name="Corre E."/>
            <person name="Pelletier E."/>
            <person name="Niang G."/>
            <person name="Scheremetjew M."/>
            <person name="Finn R."/>
            <person name="Kale V."/>
            <person name="Holt S."/>
            <person name="Cochrane G."/>
            <person name="Meng A."/>
            <person name="Brown T."/>
            <person name="Cohen L."/>
        </authorList>
    </citation>
    <scope>NUCLEOTIDE SEQUENCE</scope>
    <source>
        <strain evidence="2">CCMP 410</strain>
    </source>
</reference>
<feature type="compositionally biased region" description="Basic and acidic residues" evidence="1">
    <location>
        <begin position="827"/>
        <end position="843"/>
    </location>
</feature>
<feature type="compositionally biased region" description="Basic and acidic residues" evidence="1">
    <location>
        <begin position="1087"/>
        <end position="1114"/>
    </location>
</feature>
<feature type="compositionally biased region" description="Polar residues" evidence="1">
    <location>
        <begin position="1340"/>
        <end position="1355"/>
    </location>
</feature>
<accession>A0A7S1YM59</accession>
<feature type="compositionally biased region" description="Polar residues" evidence="1">
    <location>
        <begin position="1556"/>
        <end position="1569"/>
    </location>
</feature>
<feature type="compositionally biased region" description="Polar residues" evidence="1">
    <location>
        <begin position="1594"/>
        <end position="1618"/>
    </location>
</feature>
<feature type="compositionally biased region" description="Basic and acidic residues" evidence="1">
    <location>
        <begin position="700"/>
        <end position="734"/>
    </location>
</feature>
<feature type="region of interest" description="Disordered" evidence="1">
    <location>
        <begin position="1306"/>
        <end position="1543"/>
    </location>
</feature>
<evidence type="ECO:0000256" key="1">
    <source>
        <dbReference type="SAM" id="MobiDB-lite"/>
    </source>
</evidence>
<feature type="compositionally biased region" description="Basic and acidic residues" evidence="1">
    <location>
        <begin position="1249"/>
        <end position="1263"/>
    </location>
</feature>
<feature type="region of interest" description="Disordered" evidence="1">
    <location>
        <begin position="700"/>
        <end position="762"/>
    </location>
</feature>
<feature type="region of interest" description="Disordered" evidence="1">
    <location>
        <begin position="276"/>
        <end position="305"/>
    </location>
</feature>
<feature type="compositionally biased region" description="Basic and acidic residues" evidence="1">
    <location>
        <begin position="979"/>
        <end position="994"/>
    </location>
</feature>
<feature type="compositionally biased region" description="Basic and acidic residues" evidence="1">
    <location>
        <begin position="951"/>
        <end position="965"/>
    </location>
</feature>
<feature type="compositionally biased region" description="Basic residues" evidence="1">
    <location>
        <begin position="421"/>
        <end position="435"/>
    </location>
</feature>
<evidence type="ECO:0000313" key="2">
    <source>
        <dbReference type="EMBL" id="CAD9309574.1"/>
    </source>
</evidence>
<feature type="region of interest" description="Disordered" evidence="1">
    <location>
        <begin position="1556"/>
        <end position="1643"/>
    </location>
</feature>
<gene>
    <name evidence="2" type="ORF">GOCE00092_LOCUS26074</name>
</gene>
<dbReference type="EMBL" id="HBGK01049666">
    <property type="protein sequence ID" value="CAD9309574.1"/>
    <property type="molecule type" value="Transcribed_RNA"/>
</dbReference>
<proteinExistence type="predicted"/>
<feature type="compositionally biased region" description="Polar residues" evidence="1">
    <location>
        <begin position="1306"/>
        <end position="1324"/>
    </location>
</feature>
<feature type="compositionally biased region" description="Polar residues" evidence="1">
    <location>
        <begin position="1465"/>
        <end position="1485"/>
    </location>
</feature>
<feature type="compositionally biased region" description="Basic and acidic residues" evidence="1">
    <location>
        <begin position="1369"/>
        <end position="1380"/>
    </location>
</feature>
<feature type="compositionally biased region" description="Basic and acidic residues" evidence="1">
    <location>
        <begin position="1123"/>
        <end position="1152"/>
    </location>
</feature>
<feature type="region of interest" description="Disordered" evidence="1">
    <location>
        <begin position="818"/>
        <end position="1263"/>
    </location>
</feature>
<feature type="compositionally biased region" description="Basic and acidic residues" evidence="1">
    <location>
        <begin position="1058"/>
        <end position="1067"/>
    </location>
</feature>
<feature type="compositionally biased region" description="Basic and acidic residues" evidence="1">
    <location>
        <begin position="664"/>
        <end position="683"/>
    </location>
</feature>
<feature type="compositionally biased region" description="Basic and acidic residues" evidence="1">
    <location>
        <begin position="1166"/>
        <end position="1176"/>
    </location>
</feature>
<feature type="compositionally biased region" description="Polar residues" evidence="1">
    <location>
        <begin position="281"/>
        <end position="291"/>
    </location>
</feature>
<name>A0A7S1YM59_9STRA</name>
<feature type="region of interest" description="Disordered" evidence="1">
    <location>
        <begin position="333"/>
        <end position="435"/>
    </location>
</feature>